<reference evidence="3 4" key="1">
    <citation type="submission" date="2018-06" db="EMBL/GenBank/DDBJ databases">
        <title>Genomic Encyclopedia of Archaeal and Bacterial Type Strains, Phase II (KMG-II): from individual species to whole genera.</title>
        <authorList>
            <person name="Goeker M."/>
        </authorList>
    </citation>
    <scope>NUCLEOTIDE SEQUENCE [LARGE SCALE GENOMIC DNA]</scope>
    <source>
        <strain evidence="3 4">DSM 22011</strain>
    </source>
</reference>
<evidence type="ECO:0000259" key="2">
    <source>
        <dbReference type="Pfam" id="PF07732"/>
    </source>
</evidence>
<dbReference type="Proteomes" id="UP000249165">
    <property type="component" value="Unassembled WGS sequence"/>
</dbReference>
<keyword evidence="4" id="KW-1185">Reference proteome</keyword>
<feature type="domain" description="Plastocyanin-like" evidence="2">
    <location>
        <begin position="32"/>
        <end position="89"/>
    </location>
</feature>
<protein>
    <submittedName>
        <fullName evidence="3">Multicopper oxidase</fullName>
    </submittedName>
</protein>
<dbReference type="InterPro" id="IPR008972">
    <property type="entry name" value="Cupredoxin"/>
</dbReference>
<dbReference type="GO" id="GO:0005507">
    <property type="term" value="F:copper ion binding"/>
    <property type="evidence" value="ECO:0007669"/>
    <property type="project" value="InterPro"/>
</dbReference>
<dbReference type="Gene3D" id="2.60.40.420">
    <property type="entry name" value="Cupredoxins - blue copper proteins"/>
    <property type="match status" value="1"/>
</dbReference>
<sequence>MKRTDFLRPLAVALGLALGLPAQAGTYDITVDKVRFDTGTFKKNGIGYNGSQTPTILHHQQGEDVVIRVKNNLRESTSIHWHGLVLPFRVSGTRRRLWRHRDFTEERCQRTAITSYS</sequence>
<evidence type="ECO:0000256" key="1">
    <source>
        <dbReference type="SAM" id="SignalP"/>
    </source>
</evidence>
<feature type="signal peptide" evidence="1">
    <location>
        <begin position="1"/>
        <end position="24"/>
    </location>
</feature>
<dbReference type="SUPFAM" id="SSF49503">
    <property type="entry name" value="Cupredoxins"/>
    <property type="match status" value="1"/>
</dbReference>
<dbReference type="InterPro" id="IPR011707">
    <property type="entry name" value="Cu-oxidase-like_N"/>
</dbReference>
<keyword evidence="1" id="KW-0732">Signal</keyword>
<comment type="caution">
    <text evidence="3">The sequence shown here is derived from an EMBL/GenBank/DDBJ whole genome shotgun (WGS) entry which is preliminary data.</text>
</comment>
<proteinExistence type="predicted"/>
<name>A0A327XZN3_9RHOB</name>
<dbReference type="RefSeq" id="WP_223870749.1">
    <property type="nucleotide sequence ID" value="NZ_LIGL01000025.1"/>
</dbReference>
<evidence type="ECO:0000313" key="3">
    <source>
        <dbReference type="EMBL" id="RAK14203.1"/>
    </source>
</evidence>
<dbReference type="EMBL" id="QLMG01000028">
    <property type="protein sequence ID" value="RAK14203.1"/>
    <property type="molecule type" value="Genomic_DNA"/>
</dbReference>
<organism evidence="3 4">
    <name type="scientific">Salipiger aestuarii</name>
    <dbReference type="NCBI Taxonomy" id="568098"/>
    <lineage>
        <taxon>Bacteria</taxon>
        <taxon>Pseudomonadati</taxon>
        <taxon>Pseudomonadota</taxon>
        <taxon>Alphaproteobacteria</taxon>
        <taxon>Rhodobacterales</taxon>
        <taxon>Roseobacteraceae</taxon>
        <taxon>Salipiger</taxon>
    </lineage>
</organism>
<dbReference type="Pfam" id="PF07732">
    <property type="entry name" value="Cu-oxidase_3"/>
    <property type="match status" value="1"/>
</dbReference>
<dbReference type="AlphaFoldDB" id="A0A327XZN3"/>
<accession>A0A327XZN3</accession>
<feature type="chain" id="PRO_5016385417" evidence="1">
    <location>
        <begin position="25"/>
        <end position="117"/>
    </location>
</feature>
<evidence type="ECO:0000313" key="4">
    <source>
        <dbReference type="Proteomes" id="UP000249165"/>
    </source>
</evidence>
<gene>
    <name evidence="3" type="ORF">ATI53_10284</name>
</gene>